<protein>
    <submittedName>
        <fullName evidence="1">Uncharacterized protein</fullName>
    </submittedName>
</protein>
<accession>A0ABD3N103</accession>
<gene>
    <name evidence="1" type="ORF">ACHAWO_004063</name>
</gene>
<evidence type="ECO:0000313" key="1">
    <source>
        <dbReference type="EMBL" id="KAL3768953.1"/>
    </source>
</evidence>
<name>A0ABD3N103_9STRA</name>
<dbReference type="AlphaFoldDB" id="A0ABD3N103"/>
<keyword evidence="2" id="KW-1185">Reference proteome</keyword>
<organism evidence="1 2">
    <name type="scientific">Cyclotella atomus</name>
    <dbReference type="NCBI Taxonomy" id="382360"/>
    <lineage>
        <taxon>Eukaryota</taxon>
        <taxon>Sar</taxon>
        <taxon>Stramenopiles</taxon>
        <taxon>Ochrophyta</taxon>
        <taxon>Bacillariophyta</taxon>
        <taxon>Coscinodiscophyceae</taxon>
        <taxon>Thalassiosirophycidae</taxon>
        <taxon>Stephanodiscales</taxon>
        <taxon>Stephanodiscaceae</taxon>
        <taxon>Cyclotella</taxon>
    </lineage>
</organism>
<dbReference type="Proteomes" id="UP001530400">
    <property type="component" value="Unassembled WGS sequence"/>
</dbReference>
<reference evidence="1 2" key="1">
    <citation type="submission" date="2024-10" db="EMBL/GenBank/DDBJ databases">
        <title>Updated reference genomes for cyclostephanoid diatoms.</title>
        <authorList>
            <person name="Roberts W.R."/>
            <person name="Alverson A.J."/>
        </authorList>
    </citation>
    <scope>NUCLEOTIDE SEQUENCE [LARGE SCALE GENOMIC DNA]</scope>
    <source>
        <strain evidence="1 2">AJA010-31</strain>
    </source>
</reference>
<sequence>MDSLSAQSFSIRRQQRLSRRKIQGMVIRILVFAVVFVACYRREVYISNHLVNTLSSLPAAMIATKDPTQFDRSRVRKWRHIQPISTNSFNQSGNSNTNTDANAIKISFQLYNPTDHPIQHSFNQYMKYYLGNMTVGKDKKVVFTGEVRIGNVPDSLMRSSNGRVLDFTIKISTSLKLLSIGDSVTIQYSYSLDEILGGASLSSRTVLWESWSGHVGGSVVYPTFGGGASATWRMTGLLSRTGEGMPAANKEKGKGGGWSMKHVKRFLNHEQFGLEMVRMQEKAEAHVKMKKQSPNESRDVAFTKNTVNSTPSLKKFDVVIFRTMHGWMNTDEITANRFLEAMQLSTELFGVETVILQTIPFTNNVKTEDDWNAINRINDMMRDIAKSWNTQYSAPKMPKHILVQEYGQYVNHIIWSNARYLGYNVSDPLDATHEMFITEGPTFLFDRLNDGKEWSPSIPMVCSDMESLGQKRDKCNRNYLFSDGMHVCPERLSFRYAASLACLIGCVYNRNGSYEQDLHGCEKECNDLFMTVVPIDEEWVGAVTLAAFP</sequence>
<evidence type="ECO:0000313" key="2">
    <source>
        <dbReference type="Proteomes" id="UP001530400"/>
    </source>
</evidence>
<proteinExistence type="predicted"/>
<comment type="caution">
    <text evidence="1">The sequence shown here is derived from an EMBL/GenBank/DDBJ whole genome shotgun (WGS) entry which is preliminary data.</text>
</comment>
<dbReference type="EMBL" id="JALLPJ020001339">
    <property type="protein sequence ID" value="KAL3768953.1"/>
    <property type="molecule type" value="Genomic_DNA"/>
</dbReference>